<dbReference type="InterPro" id="IPR017871">
    <property type="entry name" value="ABC_transporter-like_CS"/>
</dbReference>
<keyword evidence="1" id="KW-0547">Nucleotide-binding</keyword>
<sequence length="495" mass="56311">MSTIQIKHLYFAYDGQVPLFTDAGFNLDTGWHLGLVGRNGRGKTTLLRLLQHQLDYRGTITVPVSLRYFPQTLDENQLTLHAAQASQDVAQWQLERELNLLHADPDILWRPFRDLSGGEQTKVRLALLFIQDDGFALIDEPTNHLDLRSRRQVAAYLKQKPGFIVVSHDRDFLDAVTDHTLAIERQKITLYQGNYSTFSTEKQRQDQTELAQNAQLKTEISRLKQTAQAKKTWAESRERSAYGNRHVKDSGHNNTRGFISARAARTMKKSKNLEHRMDKEIVAKEKLLKNLEKVDPLTMAPQPTHHHHFIVAENVQIGYDQPLFQPISLTLQPGDRVAIVGENGSGKSTLIHALLGHFTGTQTGLLTLAPVALSLVRQQYPDNRGLLPDFAEKRHLSLEALLNNLRKLGMPRADFATPIEHLSMGQQKKVEIARSLATPASLYIWDEPLNYLDTYNQDQIVTAITRYQPTMLFVEHDEHFIHEIATKVIRLTPLT</sequence>
<dbReference type="AlphaFoldDB" id="A0A4V1P1N0"/>
<name>A0A4V1P1N0_9LACO</name>
<dbReference type="PANTHER" id="PTHR42855">
    <property type="entry name" value="ABC TRANSPORTER ATP-BINDING SUBUNIT"/>
    <property type="match status" value="1"/>
</dbReference>
<evidence type="ECO:0000313" key="5">
    <source>
        <dbReference type="EMBL" id="RXT24590.1"/>
    </source>
</evidence>
<evidence type="ECO:0000313" key="8">
    <source>
        <dbReference type="Proteomes" id="UP001164790"/>
    </source>
</evidence>
<reference evidence="6" key="2">
    <citation type="submission" date="2022-10" db="EMBL/GenBank/DDBJ databases">
        <title>Comparative genomic analysis and in-vitro probiotic properties of the potential probiotic L. chiayiensis AACE 3.</title>
        <authorList>
            <person name="Kang X."/>
        </authorList>
    </citation>
    <scope>NUCLEOTIDE SEQUENCE</scope>
    <source>
        <strain evidence="6">AACE 3</strain>
    </source>
</reference>
<dbReference type="InterPro" id="IPR051309">
    <property type="entry name" value="ABCF_ATPase"/>
</dbReference>
<dbReference type="InterPro" id="IPR027417">
    <property type="entry name" value="P-loop_NTPase"/>
</dbReference>
<dbReference type="Proteomes" id="UP000290475">
    <property type="component" value="Unassembled WGS sequence"/>
</dbReference>
<proteinExistence type="predicted"/>
<dbReference type="PROSITE" id="PS50893">
    <property type="entry name" value="ABC_TRANSPORTER_2"/>
    <property type="match status" value="2"/>
</dbReference>
<dbReference type="RefSeq" id="WP_129301890.1">
    <property type="nucleotide sequence ID" value="NZ_CP074378.1"/>
</dbReference>
<protein>
    <submittedName>
        <fullName evidence="5">ABC-F type ribosomal protection protein</fullName>
    </submittedName>
</protein>
<dbReference type="EMBL" id="MSSM01000017">
    <property type="protein sequence ID" value="RXT24590.1"/>
    <property type="molecule type" value="Genomic_DNA"/>
</dbReference>
<evidence type="ECO:0000259" key="4">
    <source>
        <dbReference type="PROSITE" id="PS50893"/>
    </source>
</evidence>
<dbReference type="CDD" id="cd03221">
    <property type="entry name" value="ABCF_EF-3"/>
    <property type="match status" value="2"/>
</dbReference>
<dbReference type="NCBIfam" id="NF000355">
    <property type="entry name" value="ribo_prot_ABC_F"/>
    <property type="match status" value="1"/>
</dbReference>
<dbReference type="PROSITE" id="PS00211">
    <property type="entry name" value="ABC_TRANSPORTER_1"/>
    <property type="match status" value="1"/>
</dbReference>
<dbReference type="Pfam" id="PF00005">
    <property type="entry name" value="ABC_tran"/>
    <property type="match status" value="2"/>
</dbReference>
<dbReference type="InterPro" id="IPR003593">
    <property type="entry name" value="AAA+_ATPase"/>
</dbReference>
<dbReference type="SMART" id="SM00382">
    <property type="entry name" value="AAA"/>
    <property type="match status" value="2"/>
</dbReference>
<accession>A0A4V1P1N0</accession>
<feature type="domain" description="ABC transporter" evidence="4">
    <location>
        <begin position="304"/>
        <end position="494"/>
    </location>
</feature>
<feature type="domain" description="ABC transporter" evidence="4">
    <location>
        <begin position="4"/>
        <end position="210"/>
    </location>
</feature>
<dbReference type="Pfam" id="PF12848">
    <property type="entry name" value="ABC_tran_Xtn"/>
    <property type="match status" value="1"/>
</dbReference>
<feature type="compositionally biased region" description="Basic and acidic residues" evidence="3">
    <location>
        <begin position="234"/>
        <end position="251"/>
    </location>
</feature>
<evidence type="ECO:0000256" key="1">
    <source>
        <dbReference type="ARBA" id="ARBA00022741"/>
    </source>
</evidence>
<gene>
    <name evidence="6" type="primary">abc-f</name>
    <name evidence="5" type="ORF">BVJ53_07525</name>
    <name evidence="6" type="ORF">OFW50_02535</name>
</gene>
<dbReference type="InterPro" id="IPR003439">
    <property type="entry name" value="ABC_transporter-like_ATP-bd"/>
</dbReference>
<dbReference type="InterPro" id="IPR032781">
    <property type="entry name" value="ABC_tran_Xtn"/>
</dbReference>
<keyword evidence="2" id="KW-0067">ATP-binding</keyword>
<evidence type="ECO:0000256" key="2">
    <source>
        <dbReference type="ARBA" id="ARBA00022840"/>
    </source>
</evidence>
<keyword evidence="8" id="KW-1185">Reference proteome</keyword>
<evidence type="ECO:0000256" key="3">
    <source>
        <dbReference type="SAM" id="MobiDB-lite"/>
    </source>
</evidence>
<dbReference type="EMBL" id="CP107523">
    <property type="protein sequence ID" value="UYN57001.1"/>
    <property type="molecule type" value="Genomic_DNA"/>
</dbReference>
<reference evidence="5 7" key="1">
    <citation type="submission" date="2017-01" db="EMBL/GenBank/DDBJ databases">
        <title>Lactobacillus chiayiensis sp. nov., a lactic acid bacterium isolated from compost.</title>
        <authorList>
            <person name="Huang C.-H."/>
        </authorList>
    </citation>
    <scope>NUCLEOTIDE SEQUENCE [LARGE SCALE GENOMIC DNA]</scope>
    <source>
        <strain evidence="7">chh01</strain>
        <strain evidence="5">Chh01</strain>
    </source>
</reference>
<dbReference type="Gene3D" id="3.40.50.300">
    <property type="entry name" value="P-loop containing nucleotide triphosphate hydrolases"/>
    <property type="match status" value="2"/>
</dbReference>
<feature type="region of interest" description="Disordered" evidence="3">
    <location>
        <begin position="234"/>
        <end position="255"/>
    </location>
</feature>
<dbReference type="GO" id="GO:0005524">
    <property type="term" value="F:ATP binding"/>
    <property type="evidence" value="ECO:0007669"/>
    <property type="project" value="UniProtKB-KW"/>
</dbReference>
<evidence type="ECO:0000313" key="6">
    <source>
        <dbReference type="EMBL" id="UYN57001.1"/>
    </source>
</evidence>
<dbReference type="SUPFAM" id="SSF52540">
    <property type="entry name" value="P-loop containing nucleoside triphosphate hydrolases"/>
    <property type="match status" value="2"/>
</dbReference>
<evidence type="ECO:0000313" key="7">
    <source>
        <dbReference type="Proteomes" id="UP000290475"/>
    </source>
</evidence>
<dbReference type="PANTHER" id="PTHR42855:SF2">
    <property type="entry name" value="DRUG RESISTANCE ABC TRANSPORTER,ATP-BINDING PROTEIN"/>
    <property type="match status" value="1"/>
</dbReference>
<dbReference type="GO" id="GO:0016887">
    <property type="term" value="F:ATP hydrolysis activity"/>
    <property type="evidence" value="ECO:0007669"/>
    <property type="project" value="InterPro"/>
</dbReference>
<dbReference type="Proteomes" id="UP001164790">
    <property type="component" value="Chromosome"/>
</dbReference>
<organism evidence="5 7">
    <name type="scientific">Lacticaseibacillus chiayiensis</name>
    <dbReference type="NCBI Taxonomy" id="2100821"/>
    <lineage>
        <taxon>Bacteria</taxon>
        <taxon>Bacillati</taxon>
        <taxon>Bacillota</taxon>
        <taxon>Bacilli</taxon>
        <taxon>Lactobacillales</taxon>
        <taxon>Lactobacillaceae</taxon>
        <taxon>Lacticaseibacillus</taxon>
    </lineage>
</organism>